<feature type="active site" description="Nucleophile" evidence="8">
    <location>
        <position position="26"/>
    </location>
</feature>
<dbReference type="GO" id="GO:0005829">
    <property type="term" value="C:cytosol"/>
    <property type="evidence" value="ECO:0007669"/>
    <property type="project" value="TreeGrafter"/>
</dbReference>
<dbReference type="Gene3D" id="3.40.30.10">
    <property type="entry name" value="Glutaredoxin"/>
    <property type="match status" value="1"/>
</dbReference>
<dbReference type="GO" id="GO:0045454">
    <property type="term" value="P:cell redox homeostasis"/>
    <property type="evidence" value="ECO:0007669"/>
    <property type="project" value="TreeGrafter"/>
</dbReference>
<feature type="disulfide bond" description="Redox-active" evidence="9">
    <location>
        <begin position="23"/>
        <end position="26"/>
    </location>
</feature>
<keyword evidence="4 9" id="KW-1015">Disulfide bond</keyword>
<dbReference type="SUPFAM" id="SSF52833">
    <property type="entry name" value="Thioredoxin-like"/>
    <property type="match status" value="1"/>
</dbReference>
<evidence type="ECO:0000256" key="5">
    <source>
        <dbReference type="ARBA" id="ARBA00023284"/>
    </source>
</evidence>
<dbReference type="InterPro" id="IPR005746">
    <property type="entry name" value="Thioredoxin"/>
</dbReference>
<dbReference type="InterPro" id="IPR036249">
    <property type="entry name" value="Thioredoxin-like_sf"/>
</dbReference>
<evidence type="ECO:0000256" key="9">
    <source>
        <dbReference type="PIRSR" id="PIRSR000077-4"/>
    </source>
</evidence>
<evidence type="ECO:0000256" key="2">
    <source>
        <dbReference type="ARBA" id="ARBA00022448"/>
    </source>
</evidence>
<comment type="caution">
    <text evidence="11">The sequence shown here is derived from an EMBL/GenBank/DDBJ whole genome shotgun (WGS) entry which is preliminary data.</text>
</comment>
<reference evidence="11" key="2">
    <citation type="submission" date="2021-09" db="EMBL/GenBank/DDBJ databases">
        <authorList>
            <person name="Gilroy R."/>
        </authorList>
    </citation>
    <scope>NUCLEOTIDE SEQUENCE</scope>
    <source>
        <strain evidence="11">6966</strain>
    </source>
</reference>
<proteinExistence type="inferred from homology"/>
<dbReference type="PROSITE" id="PS51352">
    <property type="entry name" value="THIOREDOXIN_2"/>
    <property type="match status" value="1"/>
</dbReference>
<evidence type="ECO:0000313" key="12">
    <source>
        <dbReference type="Proteomes" id="UP000742098"/>
    </source>
</evidence>
<dbReference type="InterPro" id="IPR013766">
    <property type="entry name" value="Thioredoxin_domain"/>
</dbReference>
<feature type="site" description="Contributes to redox potential value" evidence="8">
    <location>
        <position position="24"/>
    </location>
</feature>
<comment type="similarity">
    <text evidence="1 7">Belongs to the thioredoxin family.</text>
</comment>
<dbReference type="CDD" id="cd02947">
    <property type="entry name" value="TRX_family"/>
    <property type="match status" value="1"/>
</dbReference>
<dbReference type="PROSITE" id="PS00194">
    <property type="entry name" value="THIOREDOXIN_1"/>
    <property type="match status" value="1"/>
</dbReference>
<evidence type="ECO:0000256" key="4">
    <source>
        <dbReference type="ARBA" id="ARBA00023157"/>
    </source>
</evidence>
<feature type="active site" description="Nucleophile" evidence="8">
    <location>
        <position position="23"/>
    </location>
</feature>
<dbReference type="GO" id="GO:0015035">
    <property type="term" value="F:protein-disulfide reductase activity"/>
    <property type="evidence" value="ECO:0007669"/>
    <property type="project" value="UniProtKB-UniRule"/>
</dbReference>
<evidence type="ECO:0000259" key="10">
    <source>
        <dbReference type="PROSITE" id="PS51352"/>
    </source>
</evidence>
<dbReference type="PIRSF" id="PIRSF000077">
    <property type="entry name" value="Thioredoxin"/>
    <property type="match status" value="1"/>
</dbReference>
<organism evidence="11 12">
    <name type="scientific">Butyricimonas virosa</name>
    <dbReference type="NCBI Taxonomy" id="544645"/>
    <lineage>
        <taxon>Bacteria</taxon>
        <taxon>Pseudomonadati</taxon>
        <taxon>Bacteroidota</taxon>
        <taxon>Bacteroidia</taxon>
        <taxon>Bacteroidales</taxon>
        <taxon>Odoribacteraceae</taxon>
        <taxon>Butyricimonas</taxon>
    </lineage>
</organism>
<evidence type="ECO:0000256" key="1">
    <source>
        <dbReference type="ARBA" id="ARBA00008987"/>
    </source>
</evidence>
<evidence type="ECO:0000256" key="8">
    <source>
        <dbReference type="PIRSR" id="PIRSR000077-1"/>
    </source>
</evidence>
<feature type="site" description="Deprotonates C-terminal active site Cys" evidence="8">
    <location>
        <position position="17"/>
    </location>
</feature>
<evidence type="ECO:0000256" key="3">
    <source>
        <dbReference type="ARBA" id="ARBA00022982"/>
    </source>
</evidence>
<dbReference type="PANTHER" id="PTHR45663:SF11">
    <property type="entry name" value="GEO12009P1"/>
    <property type="match status" value="1"/>
</dbReference>
<accession>A0A921KXE6</accession>
<dbReference type="AlphaFoldDB" id="A0A921KXE6"/>
<evidence type="ECO:0000313" key="11">
    <source>
        <dbReference type="EMBL" id="HJF69561.1"/>
    </source>
</evidence>
<dbReference type="PRINTS" id="PR00421">
    <property type="entry name" value="THIOREDOXIN"/>
</dbReference>
<evidence type="ECO:0000256" key="6">
    <source>
        <dbReference type="NCBIfam" id="TIGR01068"/>
    </source>
</evidence>
<reference evidence="11" key="1">
    <citation type="journal article" date="2021" name="PeerJ">
        <title>Extensive microbial diversity within the chicken gut microbiome revealed by metagenomics and culture.</title>
        <authorList>
            <person name="Gilroy R."/>
            <person name="Ravi A."/>
            <person name="Getino M."/>
            <person name="Pursley I."/>
            <person name="Horton D.L."/>
            <person name="Alikhan N.F."/>
            <person name="Baker D."/>
            <person name="Gharbi K."/>
            <person name="Hall N."/>
            <person name="Watson M."/>
            <person name="Adriaenssens E.M."/>
            <person name="Foster-Nyarko E."/>
            <person name="Jarju S."/>
            <person name="Secka A."/>
            <person name="Antonio M."/>
            <person name="Oren A."/>
            <person name="Chaudhuri R.R."/>
            <person name="La Ragione R."/>
            <person name="Hildebrand F."/>
            <person name="Pallen M.J."/>
        </authorList>
    </citation>
    <scope>NUCLEOTIDE SEQUENCE</scope>
    <source>
        <strain evidence="11">6966</strain>
    </source>
</reference>
<keyword evidence="3" id="KW-0249">Electron transport</keyword>
<dbReference type="Proteomes" id="UP000742098">
    <property type="component" value="Unassembled WGS sequence"/>
</dbReference>
<sequence>MDKFNELINGEKPVLVDFFATWCGPCKMMHPILENVKKRLGDKVIILKIDVDVPANRQPVYLYHIQSVPTLMLFKQGKVLWNNSGVVQALQLQEIIEKYI</sequence>
<dbReference type="FunFam" id="3.40.30.10:FF:000001">
    <property type="entry name" value="Thioredoxin"/>
    <property type="match status" value="1"/>
</dbReference>
<keyword evidence="5 9" id="KW-0676">Redox-active center</keyword>
<keyword evidence="2" id="KW-0813">Transport</keyword>
<dbReference type="InterPro" id="IPR017937">
    <property type="entry name" value="Thioredoxin_CS"/>
</dbReference>
<dbReference type="Pfam" id="PF00085">
    <property type="entry name" value="Thioredoxin"/>
    <property type="match status" value="1"/>
</dbReference>
<feature type="domain" description="Thioredoxin" evidence="10">
    <location>
        <begin position="1"/>
        <end position="100"/>
    </location>
</feature>
<gene>
    <name evidence="11" type="primary">trxA</name>
    <name evidence="11" type="ORF">K8V05_02255</name>
</gene>
<dbReference type="PANTHER" id="PTHR45663">
    <property type="entry name" value="GEO12009P1"/>
    <property type="match status" value="1"/>
</dbReference>
<dbReference type="EMBL" id="DYVS01000047">
    <property type="protein sequence ID" value="HJF69561.1"/>
    <property type="molecule type" value="Genomic_DNA"/>
</dbReference>
<evidence type="ECO:0000256" key="7">
    <source>
        <dbReference type="PIRNR" id="PIRNR000077"/>
    </source>
</evidence>
<dbReference type="NCBIfam" id="TIGR01068">
    <property type="entry name" value="thioredoxin"/>
    <property type="match status" value="1"/>
</dbReference>
<protein>
    <recommendedName>
        <fullName evidence="6 7">Thioredoxin</fullName>
    </recommendedName>
</protein>
<name>A0A921KXE6_9BACT</name>
<feature type="site" description="Contributes to redox potential value" evidence="8">
    <location>
        <position position="25"/>
    </location>
</feature>